<dbReference type="AlphaFoldDB" id="A0A1F6DEE9"/>
<keyword evidence="1" id="KW-0472">Membrane</keyword>
<reference evidence="2 3" key="1">
    <citation type="journal article" date="2016" name="Nat. Commun.">
        <title>Thousands of microbial genomes shed light on interconnected biogeochemical processes in an aquifer system.</title>
        <authorList>
            <person name="Anantharaman K."/>
            <person name="Brown C.T."/>
            <person name="Hug L.A."/>
            <person name="Sharon I."/>
            <person name="Castelle C.J."/>
            <person name="Probst A.J."/>
            <person name="Thomas B.C."/>
            <person name="Singh A."/>
            <person name="Wilkins M.J."/>
            <person name="Karaoz U."/>
            <person name="Brodie E.L."/>
            <person name="Williams K.H."/>
            <person name="Hubbard S.S."/>
            <person name="Banfield J.F."/>
        </authorList>
    </citation>
    <scope>NUCLEOTIDE SEQUENCE [LARGE SCALE GENOMIC DNA]</scope>
</reference>
<proteinExistence type="predicted"/>
<feature type="transmembrane region" description="Helical" evidence="1">
    <location>
        <begin position="103"/>
        <end position="124"/>
    </location>
</feature>
<keyword evidence="1" id="KW-0812">Transmembrane</keyword>
<evidence type="ECO:0000313" key="2">
    <source>
        <dbReference type="EMBL" id="OGG59746.1"/>
    </source>
</evidence>
<feature type="transmembrane region" description="Helical" evidence="1">
    <location>
        <begin position="45"/>
        <end position="63"/>
    </location>
</feature>
<comment type="caution">
    <text evidence="2">The sequence shown here is derived from an EMBL/GenBank/DDBJ whole genome shotgun (WGS) entry which is preliminary data.</text>
</comment>
<protein>
    <submittedName>
        <fullName evidence="2">Uncharacterized protein</fullName>
    </submittedName>
</protein>
<organism evidence="2 3">
    <name type="scientific">Candidatus Kaiserbacteria bacterium RIFCSPHIGHO2_01_FULL_56_24</name>
    <dbReference type="NCBI Taxonomy" id="1798487"/>
    <lineage>
        <taxon>Bacteria</taxon>
        <taxon>Candidatus Kaiseribacteriota</taxon>
    </lineage>
</organism>
<evidence type="ECO:0000256" key="1">
    <source>
        <dbReference type="SAM" id="Phobius"/>
    </source>
</evidence>
<feature type="transmembrane region" description="Helical" evidence="1">
    <location>
        <begin position="69"/>
        <end position="91"/>
    </location>
</feature>
<dbReference type="EMBL" id="MFLA01000016">
    <property type="protein sequence ID" value="OGG59746.1"/>
    <property type="molecule type" value="Genomic_DNA"/>
</dbReference>
<keyword evidence="1" id="KW-1133">Transmembrane helix</keyword>
<gene>
    <name evidence="2" type="ORF">A2765_04120</name>
</gene>
<dbReference type="Proteomes" id="UP000176377">
    <property type="component" value="Unassembled WGS sequence"/>
</dbReference>
<sequence>MNDISEAPTPSETREWKEASWSFRDAYRNFGDFVRRELREHPKTTISVIFGLVLLLFVERHGIQPLLLFFRIYAGGALIAVLAAVGVWRLLRNRSVRVKTFGGAFAVTTFAIIALFGGGVHHYIAQYLRYRTLAVEELPELPRTDHERILPLRGVYALARERMNETEEPSVPALIRQGTGYRWTMAVQPAREWSRLMHPIEEVISISASESSPDMSRRKPTKVYFTTGENLFFSRNTDTCVRRAFGPWRSINYEPAEVFYMENDAGKWVQAVSLIKWTGLLFPWPEFGGVQVIEEGGTNVFGRVFLGCGRWVPPHEIVRHPFLRGQNLVPFEVTRFMAGSLRFQKGFFAPLPLSRVGDIRIADMPGDLNEQPFTLFFRRNPKDEGKLYQYFALEPSDPDKQGLSTSFFAPADGIGTKYAYRHFDRNEAPIGPTAVADQVRASNKIIDWDNNIPVEVRPYIHDIADSNGNIAPRLTWMITLVALGEKKGDKPRAFTVGSAPDIAIIDAYRSRVVWVDKYDPANWPDELRKSLGPLWTKKD</sequence>
<accession>A0A1F6DEE9</accession>
<evidence type="ECO:0000313" key="3">
    <source>
        <dbReference type="Proteomes" id="UP000176377"/>
    </source>
</evidence>
<name>A0A1F6DEE9_9BACT</name>